<dbReference type="Gene3D" id="3.40.1190.20">
    <property type="match status" value="1"/>
</dbReference>
<dbReference type="InterPro" id="IPR029056">
    <property type="entry name" value="Ribokinase-like"/>
</dbReference>
<dbReference type="NCBIfam" id="TIGR00687">
    <property type="entry name" value="pyridox_kin"/>
    <property type="match status" value="1"/>
</dbReference>
<dbReference type="GO" id="GO:0005524">
    <property type="term" value="F:ATP binding"/>
    <property type="evidence" value="ECO:0007669"/>
    <property type="project" value="UniProtKB-KW"/>
</dbReference>
<dbReference type="InterPro" id="IPR004625">
    <property type="entry name" value="PyrdxlKinase"/>
</dbReference>
<dbReference type="RefSeq" id="WP_250938113.1">
    <property type="nucleotide sequence ID" value="NZ_JAMLJK010000002.1"/>
</dbReference>
<comment type="caution">
    <text evidence="7">The sequence shown here is derived from an EMBL/GenBank/DDBJ whole genome shotgun (WGS) entry which is preliminary data.</text>
</comment>
<dbReference type="GO" id="GO:0008478">
    <property type="term" value="F:pyridoxal kinase activity"/>
    <property type="evidence" value="ECO:0007669"/>
    <property type="project" value="UniProtKB-EC"/>
</dbReference>
<keyword evidence="5" id="KW-0067">ATP-binding</keyword>
<evidence type="ECO:0000256" key="5">
    <source>
        <dbReference type="ARBA" id="ARBA00022840"/>
    </source>
</evidence>
<dbReference type="SUPFAM" id="SSF53613">
    <property type="entry name" value="Ribokinase-like"/>
    <property type="match status" value="1"/>
</dbReference>
<dbReference type="NCBIfam" id="NF004398">
    <property type="entry name" value="PRK05756.1"/>
    <property type="match status" value="1"/>
</dbReference>
<proteinExistence type="predicted"/>
<reference evidence="7" key="1">
    <citation type="submission" date="2022-11" db="EMBL/GenBank/DDBJ databases">
        <title>Larsenimonas rhizosphaerae sp. nov., isolated from a tidal mudflat.</title>
        <authorList>
            <person name="Lee S.D."/>
            <person name="Kim I.S."/>
        </authorList>
    </citation>
    <scope>NUCLEOTIDE SEQUENCE</scope>
    <source>
        <strain evidence="7">GH2-1</strain>
    </source>
</reference>
<name>A0AA41ZHQ0_9GAMM</name>
<dbReference type="CDD" id="cd01173">
    <property type="entry name" value="pyridoxal_pyridoxamine_kinase"/>
    <property type="match status" value="1"/>
</dbReference>
<dbReference type="PANTHER" id="PTHR10534">
    <property type="entry name" value="PYRIDOXAL KINASE"/>
    <property type="match status" value="1"/>
</dbReference>
<dbReference type="GO" id="GO:0005829">
    <property type="term" value="C:cytosol"/>
    <property type="evidence" value="ECO:0007669"/>
    <property type="project" value="TreeGrafter"/>
</dbReference>
<keyword evidence="3" id="KW-0547">Nucleotide-binding</keyword>
<evidence type="ECO:0000256" key="3">
    <source>
        <dbReference type="ARBA" id="ARBA00022741"/>
    </source>
</evidence>
<protein>
    <recommendedName>
        <fullName evidence="1">pyridoxal kinase</fullName>
        <ecNumber evidence="1">2.7.1.35</ecNumber>
    </recommendedName>
</protein>
<keyword evidence="8" id="KW-1185">Reference proteome</keyword>
<organism evidence="7 8">
    <name type="scientific">Larsenimonas rhizosphaerae</name>
    <dbReference type="NCBI Taxonomy" id="2944682"/>
    <lineage>
        <taxon>Bacteria</taxon>
        <taxon>Pseudomonadati</taxon>
        <taxon>Pseudomonadota</taxon>
        <taxon>Gammaproteobacteria</taxon>
        <taxon>Oceanospirillales</taxon>
        <taxon>Halomonadaceae</taxon>
        <taxon>Larsenimonas</taxon>
    </lineage>
</organism>
<evidence type="ECO:0000259" key="6">
    <source>
        <dbReference type="Pfam" id="PF08543"/>
    </source>
</evidence>
<evidence type="ECO:0000313" key="8">
    <source>
        <dbReference type="Proteomes" id="UP001165678"/>
    </source>
</evidence>
<dbReference type="Proteomes" id="UP001165678">
    <property type="component" value="Unassembled WGS sequence"/>
</dbReference>
<dbReference type="AlphaFoldDB" id="A0AA41ZHQ0"/>
<dbReference type="InterPro" id="IPR013749">
    <property type="entry name" value="PM/HMP-P_kinase-1"/>
</dbReference>
<evidence type="ECO:0000256" key="2">
    <source>
        <dbReference type="ARBA" id="ARBA00022679"/>
    </source>
</evidence>
<keyword evidence="2 7" id="KW-0808">Transferase</keyword>
<feature type="domain" description="Pyridoxamine kinase/Phosphomethylpyrimidine kinase" evidence="6">
    <location>
        <begin position="75"/>
        <end position="261"/>
    </location>
</feature>
<sequence>MPHLLSLQSHVAYGHVGNRAAVFPLQRHGFDVTAIHTVQFSNHTGYGAFTGDVFSPAHLMDVLNGIEARGALKHMQALLTGYLGDERTGDVALEALTRIRRHQPDALYCCDPVMGDTGRGFFVKPGLPEWIRDHAIARASIITPNQFELGFLADRTIASRGDALAAAADLRAKGPKQVIVTSLDVPELPEHHIAMLLDNEEGSWEVMTPKLHFDTPPNGAGDVTSALFLAHMLKGASPEQALAQTASSVFAIFEATFAAGERELQLIAAQDRLLTPPQLFRAERVR</sequence>
<dbReference type="PANTHER" id="PTHR10534:SF2">
    <property type="entry name" value="PYRIDOXAL KINASE"/>
    <property type="match status" value="1"/>
</dbReference>
<dbReference type="Pfam" id="PF08543">
    <property type="entry name" value="Phos_pyr_kin"/>
    <property type="match status" value="1"/>
</dbReference>
<keyword evidence="4 7" id="KW-0418">Kinase</keyword>
<dbReference type="EMBL" id="JAPIVE010000004">
    <property type="protein sequence ID" value="MCX2525444.1"/>
    <property type="molecule type" value="Genomic_DNA"/>
</dbReference>
<dbReference type="GO" id="GO:0009443">
    <property type="term" value="P:pyridoxal 5'-phosphate salvage"/>
    <property type="evidence" value="ECO:0007669"/>
    <property type="project" value="InterPro"/>
</dbReference>
<evidence type="ECO:0000256" key="1">
    <source>
        <dbReference type="ARBA" id="ARBA00012104"/>
    </source>
</evidence>
<dbReference type="EC" id="2.7.1.35" evidence="1"/>
<accession>A0AA41ZHQ0</accession>
<gene>
    <name evidence="7" type="primary">pdxY</name>
    <name evidence="7" type="ORF">OQ287_14450</name>
</gene>
<evidence type="ECO:0000256" key="4">
    <source>
        <dbReference type="ARBA" id="ARBA00022777"/>
    </source>
</evidence>
<evidence type="ECO:0000313" key="7">
    <source>
        <dbReference type="EMBL" id="MCX2525444.1"/>
    </source>
</evidence>